<protein>
    <recommendedName>
        <fullName evidence="1">E3 ubiquitin-protein ligase RNF220 middle domain-containing protein</fullName>
    </recommendedName>
</protein>
<comment type="caution">
    <text evidence="2">The sequence shown here is derived from an EMBL/GenBank/DDBJ whole genome shotgun (WGS) entry which is preliminary data.</text>
</comment>
<dbReference type="AlphaFoldDB" id="A0A4Y2TKD8"/>
<evidence type="ECO:0000313" key="3">
    <source>
        <dbReference type="Proteomes" id="UP000499080"/>
    </source>
</evidence>
<organism evidence="2 3">
    <name type="scientific">Araneus ventricosus</name>
    <name type="common">Orbweaver spider</name>
    <name type="synonym">Epeira ventricosa</name>
    <dbReference type="NCBI Taxonomy" id="182803"/>
    <lineage>
        <taxon>Eukaryota</taxon>
        <taxon>Metazoa</taxon>
        <taxon>Ecdysozoa</taxon>
        <taxon>Arthropoda</taxon>
        <taxon>Chelicerata</taxon>
        <taxon>Arachnida</taxon>
        <taxon>Araneae</taxon>
        <taxon>Araneomorphae</taxon>
        <taxon>Entelegynae</taxon>
        <taxon>Araneoidea</taxon>
        <taxon>Araneidae</taxon>
        <taxon>Araneus</taxon>
    </lineage>
</organism>
<dbReference type="Gene3D" id="1.10.10.60">
    <property type="entry name" value="Homeodomain-like"/>
    <property type="match status" value="1"/>
</dbReference>
<accession>A0A4Y2TKD8</accession>
<dbReference type="Proteomes" id="UP000499080">
    <property type="component" value="Unassembled WGS sequence"/>
</dbReference>
<reference evidence="2 3" key="1">
    <citation type="journal article" date="2019" name="Sci. Rep.">
        <title>Orb-weaving spider Araneus ventricosus genome elucidates the spidroin gene catalogue.</title>
        <authorList>
            <person name="Kono N."/>
            <person name="Nakamura H."/>
            <person name="Ohtoshi R."/>
            <person name="Moran D.A.P."/>
            <person name="Shinohara A."/>
            <person name="Yoshida Y."/>
            <person name="Fujiwara M."/>
            <person name="Mori M."/>
            <person name="Tomita M."/>
            <person name="Arakawa K."/>
        </authorList>
    </citation>
    <scope>NUCLEOTIDE SEQUENCE [LARGE SCALE GENOMIC DNA]</scope>
</reference>
<evidence type="ECO:0000259" key="1">
    <source>
        <dbReference type="Pfam" id="PF15926"/>
    </source>
</evidence>
<gene>
    <name evidence="2" type="ORF">AVEN_41149_1</name>
</gene>
<dbReference type="EMBL" id="BGPR01029347">
    <property type="protein sequence ID" value="GBO01069.1"/>
    <property type="molecule type" value="Genomic_DNA"/>
</dbReference>
<feature type="non-terminal residue" evidence="2">
    <location>
        <position position="87"/>
    </location>
</feature>
<keyword evidence="3" id="KW-1185">Reference proteome</keyword>
<name>A0A4Y2TKD8_ARAVE</name>
<proteinExistence type="predicted"/>
<dbReference type="InterPro" id="IPR031824">
    <property type="entry name" value="RNF220_mid"/>
</dbReference>
<dbReference type="OrthoDB" id="125347at2759"/>
<feature type="domain" description="E3 ubiquitin-protein ligase RNF220 middle" evidence="1">
    <location>
        <begin position="42"/>
        <end position="75"/>
    </location>
</feature>
<dbReference type="Pfam" id="PF15926">
    <property type="entry name" value="RNF220"/>
    <property type="match status" value="1"/>
</dbReference>
<sequence length="87" mass="10051">MSKRKWLSIKEKNLILHEVNKGVKKKDIALKFGHKKYFLDGQTPYCPVCGVSLQLSELSSHFDLEVERLMEMNKCPSSHMEISSMHS</sequence>
<evidence type="ECO:0000313" key="2">
    <source>
        <dbReference type="EMBL" id="GBO01069.1"/>
    </source>
</evidence>